<evidence type="ECO:0000313" key="2">
    <source>
        <dbReference type="Proteomes" id="UP000286415"/>
    </source>
</evidence>
<keyword evidence="2" id="KW-1185">Reference proteome</keyword>
<dbReference type="OrthoDB" id="6272556at2759"/>
<gene>
    <name evidence="1" type="ORF">CSKR_100009</name>
</gene>
<dbReference type="EMBL" id="NIRI02000056">
    <property type="protein sequence ID" value="KAG5443783.1"/>
    <property type="molecule type" value="Genomic_DNA"/>
</dbReference>
<dbReference type="InterPro" id="IPR035914">
    <property type="entry name" value="Sperma_CUB_dom_sf"/>
</dbReference>
<reference evidence="1 2" key="2">
    <citation type="journal article" date="2021" name="Genomics">
        <title>High-quality reference genome for Clonorchis sinensis.</title>
        <authorList>
            <person name="Young N.D."/>
            <person name="Stroehlein A.J."/>
            <person name="Kinkar L."/>
            <person name="Wang T."/>
            <person name="Sohn W.M."/>
            <person name="Chang B.C.H."/>
            <person name="Kaur P."/>
            <person name="Weisz D."/>
            <person name="Dudchenko O."/>
            <person name="Aiden E.L."/>
            <person name="Korhonen P.K."/>
            <person name="Gasser R.B."/>
        </authorList>
    </citation>
    <scope>NUCLEOTIDE SEQUENCE [LARGE SCALE GENOMIC DNA]</scope>
    <source>
        <strain evidence="1">Cs-k2</strain>
    </source>
</reference>
<protein>
    <recommendedName>
        <fullName evidence="3">CUB domain-containing protein</fullName>
    </recommendedName>
</protein>
<reference evidence="1 2" key="1">
    <citation type="journal article" date="2018" name="Biotechnol. Adv.">
        <title>Improved genomic resources and new bioinformatic workflow for the carcinogenic parasite Clonorchis sinensis: Biotechnological implications.</title>
        <authorList>
            <person name="Wang D."/>
            <person name="Korhonen P.K."/>
            <person name="Gasser R.B."/>
            <person name="Young N.D."/>
        </authorList>
    </citation>
    <scope>NUCLEOTIDE SEQUENCE [LARGE SCALE GENOMIC DNA]</scope>
    <source>
        <strain evidence="1">Cs-k2</strain>
    </source>
</reference>
<comment type="caution">
    <text evidence="1">The sequence shown here is derived from an EMBL/GenBank/DDBJ whole genome shotgun (WGS) entry which is preliminary data.</text>
</comment>
<dbReference type="SUPFAM" id="SSF49854">
    <property type="entry name" value="Spermadhesin, CUB domain"/>
    <property type="match status" value="1"/>
</dbReference>
<organism evidence="1 2">
    <name type="scientific">Clonorchis sinensis</name>
    <name type="common">Chinese liver fluke</name>
    <dbReference type="NCBI Taxonomy" id="79923"/>
    <lineage>
        <taxon>Eukaryota</taxon>
        <taxon>Metazoa</taxon>
        <taxon>Spiralia</taxon>
        <taxon>Lophotrochozoa</taxon>
        <taxon>Platyhelminthes</taxon>
        <taxon>Trematoda</taxon>
        <taxon>Digenea</taxon>
        <taxon>Opisthorchiida</taxon>
        <taxon>Opisthorchiata</taxon>
        <taxon>Opisthorchiidae</taxon>
        <taxon>Clonorchis</taxon>
    </lineage>
</organism>
<name>A0A8T1M3M0_CLOSI</name>
<sequence>MSDISINSSSTHVCQSFQTDLNGNDVSDTESATEGYSIFRADSKRGRGCVIFTCGNAHLDCPLRYHSCTFLRCTVDPNPAARDRFPSSRCGLPLTLEYFVIQPIPHKNPSATLLQLPHHLLLVREFNALKACWMELQRAGFSGHFAAALTRALGLGMSSNPPDTAQANYNSSWIGGPNYFSKSRLQEREDELPYRKMRNRCKSEIRQCNTRRQATIIDFARKNNNVLFKYMGHRRRKEPTAFSSTTDYTVNNSVRAPESRMRNNIRSDKESGDSRAARIDGETMLYQANKIRNGEIQCYELLRLNSKFYSYDVSENSSVFRSICSLAYVRFAVSYFKFLFGLQQSKLDRYLLKEMPGLPNTKVEESHFDKKCHSYTTVADGHEVNFSITQDSCGFDLRDRGPKAFAIQPKTDVSSNTLLFANDGDCTRAPRKLLGTTDQYVSSSGKMHIHTTGSNAANPVLQTFAVLASSNQEPLLQDCVVSKSENMDDNSLKNVLTRDADGGDCRLRINVGPGLRINMNVEFTSESTSTYMLLFDGTTCLTEGHLLNQNHKVHIGKSAGGEINILTNAAFIIRYGEISATEPTVNHFELEACTRSSEEEEGAEINETADANSLRLNEFCVYSYKAPRGFKAELSFTSMNLFPELGELHNFLDITGGPYCGVESIDRVGQWPYKKVVSRGPKLCVMLVTDCCHADPWTVTGVFKSTSPHTSPHREHGIFNGDGTVTAVPRATKCGGLLTEKSGVLDRFGYNGFCTWVMVAPPGDIVELVVENLHCTSHIKWQIFWKGLKSEVASSSSITYAARNYEVKLKNWSIPSVAVQHHFTVQMKSNQAANIVYLARTESVMSCWNTESSNDEIFDDQLFSLNASRAEVKDSSKLVTVIGDSNRSTAT</sequence>
<evidence type="ECO:0008006" key="3">
    <source>
        <dbReference type="Google" id="ProtNLM"/>
    </source>
</evidence>
<evidence type="ECO:0000313" key="1">
    <source>
        <dbReference type="EMBL" id="KAG5443783.1"/>
    </source>
</evidence>
<dbReference type="AlphaFoldDB" id="A0A8T1M3M0"/>
<accession>A0A8T1M3M0</accession>
<dbReference type="Proteomes" id="UP000286415">
    <property type="component" value="Unassembled WGS sequence"/>
</dbReference>
<proteinExistence type="predicted"/>